<reference evidence="1" key="1">
    <citation type="submission" date="2023-03" db="EMBL/GenBank/DDBJ databases">
        <title>Massive genome expansion in bonnet fungi (Mycena s.s.) driven by repeated elements and novel gene families across ecological guilds.</title>
        <authorList>
            <consortium name="Lawrence Berkeley National Laboratory"/>
            <person name="Harder C.B."/>
            <person name="Miyauchi S."/>
            <person name="Viragh M."/>
            <person name="Kuo A."/>
            <person name="Thoen E."/>
            <person name="Andreopoulos B."/>
            <person name="Lu D."/>
            <person name="Skrede I."/>
            <person name="Drula E."/>
            <person name="Henrissat B."/>
            <person name="Morin E."/>
            <person name="Kohler A."/>
            <person name="Barry K."/>
            <person name="LaButti K."/>
            <person name="Morin E."/>
            <person name="Salamov A."/>
            <person name="Lipzen A."/>
            <person name="Mereny Z."/>
            <person name="Hegedus B."/>
            <person name="Baldrian P."/>
            <person name="Stursova M."/>
            <person name="Weitz H."/>
            <person name="Taylor A."/>
            <person name="Grigoriev I.V."/>
            <person name="Nagy L.G."/>
            <person name="Martin F."/>
            <person name="Kauserud H."/>
        </authorList>
    </citation>
    <scope>NUCLEOTIDE SEQUENCE</scope>
    <source>
        <strain evidence="1">9284</strain>
    </source>
</reference>
<proteinExistence type="predicted"/>
<evidence type="ECO:0000313" key="2">
    <source>
        <dbReference type="Proteomes" id="UP001221142"/>
    </source>
</evidence>
<evidence type="ECO:0008006" key="3">
    <source>
        <dbReference type="Google" id="ProtNLM"/>
    </source>
</evidence>
<dbReference type="EMBL" id="JARKIF010000035">
    <property type="protein sequence ID" value="KAJ7610501.1"/>
    <property type="molecule type" value="Genomic_DNA"/>
</dbReference>
<dbReference type="Gene3D" id="3.30.710.10">
    <property type="entry name" value="Potassium Channel Kv1.1, Chain A"/>
    <property type="match status" value="1"/>
</dbReference>
<name>A0AAD7B5V4_9AGAR</name>
<accession>A0AAD7B5V4</accession>
<dbReference type="Proteomes" id="UP001221142">
    <property type="component" value="Unassembled WGS sequence"/>
</dbReference>
<evidence type="ECO:0000313" key="1">
    <source>
        <dbReference type="EMBL" id="KAJ7610501.1"/>
    </source>
</evidence>
<dbReference type="InterPro" id="IPR011333">
    <property type="entry name" value="SKP1/BTB/POZ_sf"/>
</dbReference>
<organism evidence="1 2">
    <name type="scientific">Roridomyces roridus</name>
    <dbReference type="NCBI Taxonomy" id="1738132"/>
    <lineage>
        <taxon>Eukaryota</taxon>
        <taxon>Fungi</taxon>
        <taxon>Dikarya</taxon>
        <taxon>Basidiomycota</taxon>
        <taxon>Agaricomycotina</taxon>
        <taxon>Agaricomycetes</taxon>
        <taxon>Agaricomycetidae</taxon>
        <taxon>Agaricales</taxon>
        <taxon>Marasmiineae</taxon>
        <taxon>Mycenaceae</taxon>
        <taxon>Roridomyces</taxon>
    </lineage>
</organism>
<protein>
    <recommendedName>
        <fullName evidence="3">BTB domain-containing protein</fullName>
    </recommendedName>
</protein>
<sequence length="326" mass="36238">MDDPLGFAFPGCEVAQSLWFNDGTLIVHAGTSLFRVYGGLLAERSPIFHDMLQIPQPPGGGETFAGCPIVHLSDDPHHLKCFFLALFDHEFFPPSPATTDFPTLCGVLRVSTKYQVDSLRKRALCHLSSIVTSTAAEYRANDAGESLKIDAKDWLRVVVLARDFSILWVLPIALYRTTAYCTASEIFHGIDFHDGGGATPMHWGMNPDDQVLCLAQARELTSSGVSAAMDFCLNPPSTPGCLTPPHCMRRRLKAFRRIEGRRGKLFPLKIWREKDWEGIGVCEVCMPAMREAHSAALEVFWEGLPARFGLPEWDVLRQMKDSDLAS</sequence>
<gene>
    <name evidence="1" type="ORF">FB45DRAFT_761262</name>
</gene>
<comment type="caution">
    <text evidence="1">The sequence shown here is derived from an EMBL/GenBank/DDBJ whole genome shotgun (WGS) entry which is preliminary data.</text>
</comment>
<dbReference type="AlphaFoldDB" id="A0AAD7B5V4"/>
<keyword evidence="2" id="KW-1185">Reference proteome</keyword>